<dbReference type="EMBL" id="CP000473">
    <property type="protein sequence ID" value="ABJ83800.1"/>
    <property type="molecule type" value="Genomic_DNA"/>
</dbReference>
<keyword evidence="5 7" id="KW-0472">Membrane</keyword>
<feature type="transmembrane region" description="Helical" evidence="7">
    <location>
        <begin position="21"/>
        <end position="44"/>
    </location>
</feature>
<organism evidence="10">
    <name type="scientific">Solibacter usitatus (strain Ellin6076)</name>
    <dbReference type="NCBI Taxonomy" id="234267"/>
    <lineage>
        <taxon>Bacteria</taxon>
        <taxon>Pseudomonadati</taxon>
        <taxon>Acidobacteriota</taxon>
        <taxon>Terriglobia</taxon>
        <taxon>Bryobacterales</taxon>
        <taxon>Solibacteraceae</taxon>
        <taxon>Candidatus Solibacter</taxon>
    </lineage>
</organism>
<dbReference type="HOGENOM" id="CLU_009433_0_0_0"/>
<feature type="transmembrane region" description="Helical" evidence="7">
    <location>
        <begin position="778"/>
        <end position="798"/>
    </location>
</feature>
<keyword evidence="3 7" id="KW-0812">Transmembrane</keyword>
<dbReference type="InParanoid" id="Q023P0"/>
<evidence type="ECO:0000259" key="8">
    <source>
        <dbReference type="Pfam" id="PF02687"/>
    </source>
</evidence>
<feature type="transmembrane region" description="Helical" evidence="7">
    <location>
        <begin position="357"/>
        <end position="380"/>
    </location>
</feature>
<feature type="transmembrane region" description="Helical" evidence="7">
    <location>
        <begin position="400"/>
        <end position="424"/>
    </location>
</feature>
<dbReference type="NCBIfam" id="TIGR03434">
    <property type="entry name" value="ADOP"/>
    <property type="match status" value="1"/>
</dbReference>
<evidence type="ECO:0000256" key="6">
    <source>
        <dbReference type="ARBA" id="ARBA00038076"/>
    </source>
</evidence>
<protein>
    <recommendedName>
        <fullName evidence="11">Permease</fullName>
    </recommendedName>
</protein>
<feature type="transmembrane region" description="Helical" evidence="7">
    <location>
        <begin position="305"/>
        <end position="326"/>
    </location>
</feature>
<proteinExistence type="inferred from homology"/>
<dbReference type="GO" id="GO:0022857">
    <property type="term" value="F:transmembrane transporter activity"/>
    <property type="evidence" value="ECO:0007669"/>
    <property type="project" value="TreeGrafter"/>
</dbReference>
<gene>
    <name evidence="10" type="ordered locus">Acid_2814</name>
</gene>
<accession>Q023P0</accession>
<feature type="transmembrane region" description="Helical" evidence="7">
    <location>
        <begin position="719"/>
        <end position="742"/>
    </location>
</feature>
<evidence type="ECO:0000256" key="3">
    <source>
        <dbReference type="ARBA" id="ARBA00022692"/>
    </source>
</evidence>
<keyword evidence="2" id="KW-1003">Cell membrane</keyword>
<reference evidence="10" key="1">
    <citation type="submission" date="2006-10" db="EMBL/GenBank/DDBJ databases">
        <title>Complete sequence of Solibacter usitatus Ellin6076.</title>
        <authorList>
            <consortium name="US DOE Joint Genome Institute"/>
            <person name="Copeland A."/>
            <person name="Lucas S."/>
            <person name="Lapidus A."/>
            <person name="Barry K."/>
            <person name="Detter J.C."/>
            <person name="Glavina del Rio T."/>
            <person name="Hammon N."/>
            <person name="Israni S."/>
            <person name="Dalin E."/>
            <person name="Tice H."/>
            <person name="Pitluck S."/>
            <person name="Thompson L.S."/>
            <person name="Brettin T."/>
            <person name="Bruce D."/>
            <person name="Han C."/>
            <person name="Tapia R."/>
            <person name="Gilna P."/>
            <person name="Schmutz J."/>
            <person name="Larimer F."/>
            <person name="Land M."/>
            <person name="Hauser L."/>
            <person name="Kyrpides N."/>
            <person name="Mikhailova N."/>
            <person name="Janssen P.H."/>
            <person name="Kuske C.R."/>
            <person name="Richardson P."/>
        </authorList>
    </citation>
    <scope>NUCLEOTIDE SEQUENCE</scope>
    <source>
        <strain evidence="10">Ellin6076</strain>
    </source>
</reference>
<sequence length="846" mass="90366" precursor="true">MIDTTSQDLRFTLRQLAKSKGFTLTAVMTVALAIGANTAIFTLVNAVMLKSLPVADPARLYRLGDGDNCCVIGGLQGRFSIYSYPLYEYLRDHTPEFEQMAAFQGGPAEVGVHRSGPGQINEPLVDQFVSGNYFSLFGLRPYAGRLLTPADDTRGAAPVAVMSYRVWRQQYGADPSVVGATFVIDGYPFTIAGIAPPGFFGDTMRPDPPDFWLPLSTEPAVHQKNALLDRKQDYWLYAFGRVRSGTALGALEAKVNVLMKQWMAENDPPMTAQQKQAFDRQHITLAPGGSGIQLMQAGYGSDLKLLMAVTGLVLLIACANLANLLLARGAATRAQASIRMALGAPRARLIRQTLTEALTIAILGGAIGVFFAVVGTDALLRLTFSAARFVPVESSPSLPVLGFSLLLSLVTGVVFGIAPAWSASRADPAAALRGAGRSAANPSTLAQRLLVSAQVALSLVLLAGAGLMVRTLGNLENQNFGFRPEGRVIVNVHAAFSGYAPEKLAAIYREIERRMGGVPGVRSAAMSLYSPMEGNNWSRGITLEDRADDPAHPLISSWDRVSPRFFETIGARILRGRMFDERDTPDATHVAVVNQEFAARMFPNQDPIGKRFGFGGREHRADYTVVGLVENVTFRNPRKATPPPMFFLPLLQMWKSEWDNNSMARSNLIGNIELRLAAGESGLAGDTRAALAGIDPNLTVVNVTTIRDQLDNLLGHERLVAQLTALFGVLALLLATIGLYGVTAHTVAGRTGEIGVRMALGATRPAVVGMILRGVFTQVAWGVAIGVPAAIAGGRILAGQLFGVHSSDPATMAAVTLALAAAALLAGFLPALRASTIDPVRALRSE</sequence>
<dbReference type="InterPro" id="IPR017800">
    <property type="entry name" value="ADOP"/>
</dbReference>
<dbReference type="Pfam" id="PF02687">
    <property type="entry name" value="FtsX"/>
    <property type="match status" value="2"/>
</dbReference>
<dbReference type="InterPro" id="IPR050250">
    <property type="entry name" value="Macrolide_Exporter_MacB"/>
</dbReference>
<feature type="domain" description="ABC3 transporter permease C-terminal" evidence="8">
    <location>
        <begin position="308"/>
        <end position="428"/>
    </location>
</feature>
<feature type="domain" description="MacB-like periplasmic core" evidence="9">
    <location>
        <begin position="23"/>
        <end position="255"/>
    </location>
</feature>
<feature type="transmembrane region" description="Helical" evidence="7">
    <location>
        <begin position="810"/>
        <end position="832"/>
    </location>
</feature>
<dbReference type="PANTHER" id="PTHR30572:SF4">
    <property type="entry name" value="ABC TRANSPORTER PERMEASE YTRF"/>
    <property type="match status" value="1"/>
</dbReference>
<keyword evidence="4 7" id="KW-1133">Transmembrane helix</keyword>
<name>Q023P0_SOLUE</name>
<evidence type="ECO:0000256" key="2">
    <source>
        <dbReference type="ARBA" id="ARBA00022475"/>
    </source>
</evidence>
<comment type="similarity">
    <text evidence="6">Belongs to the ABC-4 integral membrane protein family.</text>
</comment>
<dbReference type="PANTHER" id="PTHR30572">
    <property type="entry name" value="MEMBRANE COMPONENT OF TRANSPORTER-RELATED"/>
    <property type="match status" value="1"/>
</dbReference>
<evidence type="ECO:0000256" key="7">
    <source>
        <dbReference type="SAM" id="Phobius"/>
    </source>
</evidence>
<dbReference type="GO" id="GO:0005886">
    <property type="term" value="C:plasma membrane"/>
    <property type="evidence" value="ECO:0007669"/>
    <property type="project" value="UniProtKB-SubCell"/>
</dbReference>
<feature type="transmembrane region" description="Helical" evidence="7">
    <location>
        <begin position="445"/>
        <end position="469"/>
    </location>
</feature>
<dbReference type="STRING" id="234267.Acid_2814"/>
<dbReference type="InterPro" id="IPR025857">
    <property type="entry name" value="MacB_PCD"/>
</dbReference>
<feature type="domain" description="ABC3 transporter permease C-terminal" evidence="8">
    <location>
        <begin position="726"/>
        <end position="839"/>
    </location>
</feature>
<evidence type="ECO:0000313" key="10">
    <source>
        <dbReference type="EMBL" id="ABJ83800.1"/>
    </source>
</evidence>
<dbReference type="InterPro" id="IPR003838">
    <property type="entry name" value="ABC3_permease_C"/>
</dbReference>
<evidence type="ECO:0000256" key="4">
    <source>
        <dbReference type="ARBA" id="ARBA00022989"/>
    </source>
</evidence>
<dbReference type="Pfam" id="PF12704">
    <property type="entry name" value="MacB_PCD"/>
    <property type="match status" value="2"/>
</dbReference>
<dbReference type="eggNOG" id="COG0577">
    <property type="taxonomic scope" value="Bacteria"/>
</dbReference>
<dbReference type="AlphaFoldDB" id="Q023P0"/>
<feature type="domain" description="MacB-like periplasmic core" evidence="9">
    <location>
        <begin position="463"/>
        <end position="680"/>
    </location>
</feature>
<evidence type="ECO:0000256" key="1">
    <source>
        <dbReference type="ARBA" id="ARBA00004651"/>
    </source>
</evidence>
<evidence type="ECO:0000259" key="9">
    <source>
        <dbReference type="Pfam" id="PF12704"/>
    </source>
</evidence>
<dbReference type="OrthoDB" id="98656at2"/>
<evidence type="ECO:0000256" key="5">
    <source>
        <dbReference type="ARBA" id="ARBA00023136"/>
    </source>
</evidence>
<comment type="subcellular location">
    <subcellularLocation>
        <location evidence="1">Cell membrane</location>
        <topology evidence="1">Multi-pass membrane protein</topology>
    </subcellularLocation>
</comment>
<evidence type="ECO:0008006" key="11">
    <source>
        <dbReference type="Google" id="ProtNLM"/>
    </source>
</evidence>
<dbReference type="KEGG" id="sus:Acid_2814"/>